<dbReference type="EMBL" id="BMDZ01000020">
    <property type="protein sequence ID" value="GGB39068.1"/>
    <property type="molecule type" value="Genomic_DNA"/>
</dbReference>
<evidence type="ECO:0008006" key="4">
    <source>
        <dbReference type="Google" id="ProtNLM"/>
    </source>
</evidence>
<feature type="compositionally biased region" description="Pro residues" evidence="1">
    <location>
        <begin position="46"/>
        <end position="57"/>
    </location>
</feature>
<feature type="region of interest" description="Disordered" evidence="1">
    <location>
        <begin position="228"/>
        <end position="250"/>
    </location>
</feature>
<evidence type="ECO:0000313" key="3">
    <source>
        <dbReference type="Proteomes" id="UP000603352"/>
    </source>
</evidence>
<sequence>MTPRNAGTTGMAGYKKFTFDVSFDDDIDIDRPKRAKATEPHATPTAPEPPPPPPPPSFSEAELAAARNAAFDEGRRAGVAQALAAIEQQTLQAVQRLERQTAEAIAGWHTALDSHTGDLVMLARAIAVKIGCTDEVRLDRIETMLRDCIAGIAETGDAVLQVHPSMEAPMAERVAPILAAEGVLGQCRVVADAGLASGDARLIWPGGMAMLSRDEIVGRIDEAIAEQTATPTAGTGFGTQDLTPGHHPAE</sequence>
<gene>
    <name evidence="2" type="ORF">GCM10011505_20780</name>
</gene>
<comment type="caution">
    <text evidence="2">The sequence shown here is derived from an EMBL/GenBank/DDBJ whole genome shotgun (WGS) entry which is preliminary data.</text>
</comment>
<keyword evidence="3" id="KW-1185">Reference proteome</keyword>
<evidence type="ECO:0000256" key="1">
    <source>
        <dbReference type="SAM" id="MobiDB-lite"/>
    </source>
</evidence>
<organism evidence="2 3">
    <name type="scientific">Tistrella bauzanensis</name>
    <dbReference type="NCBI Taxonomy" id="657419"/>
    <lineage>
        <taxon>Bacteria</taxon>
        <taxon>Pseudomonadati</taxon>
        <taxon>Pseudomonadota</taxon>
        <taxon>Alphaproteobacteria</taxon>
        <taxon>Geminicoccales</taxon>
        <taxon>Geminicoccaceae</taxon>
        <taxon>Tistrella</taxon>
    </lineage>
</organism>
<feature type="region of interest" description="Disordered" evidence="1">
    <location>
        <begin position="28"/>
        <end position="60"/>
    </location>
</feature>
<accession>A0ABQ1IFP8</accession>
<dbReference type="Proteomes" id="UP000603352">
    <property type="component" value="Unassembled WGS sequence"/>
</dbReference>
<name>A0ABQ1IFP8_9PROT</name>
<protein>
    <recommendedName>
        <fullName evidence="4">Flagellar assembly protein FliH/Type III secretion system HrpE domain-containing protein</fullName>
    </recommendedName>
</protein>
<proteinExistence type="predicted"/>
<evidence type="ECO:0000313" key="2">
    <source>
        <dbReference type="EMBL" id="GGB39068.1"/>
    </source>
</evidence>
<reference evidence="3" key="1">
    <citation type="journal article" date="2019" name="Int. J. Syst. Evol. Microbiol.">
        <title>The Global Catalogue of Microorganisms (GCM) 10K type strain sequencing project: providing services to taxonomists for standard genome sequencing and annotation.</title>
        <authorList>
            <consortium name="The Broad Institute Genomics Platform"/>
            <consortium name="The Broad Institute Genome Sequencing Center for Infectious Disease"/>
            <person name="Wu L."/>
            <person name="Ma J."/>
        </authorList>
    </citation>
    <scope>NUCLEOTIDE SEQUENCE [LARGE SCALE GENOMIC DNA]</scope>
    <source>
        <strain evidence="3">CGMCC 1.10188</strain>
    </source>
</reference>
<feature type="compositionally biased region" description="Basic and acidic residues" evidence="1">
    <location>
        <begin position="29"/>
        <end position="39"/>
    </location>
</feature>